<evidence type="ECO:0000313" key="1">
    <source>
        <dbReference type="EMBL" id="MBO1864806.1"/>
    </source>
</evidence>
<dbReference type="AlphaFoldDB" id="A0A939S5V3"/>
<accession>A0A939S5V3</accession>
<evidence type="ECO:0000313" key="2">
    <source>
        <dbReference type="EMBL" id="UEM08445.1"/>
    </source>
</evidence>
<proteinExistence type="predicted"/>
<dbReference type="Proteomes" id="UP000664702">
    <property type="component" value="Chromosome"/>
</dbReference>
<dbReference type="KEGG" id="bban:J4G43_027015"/>
<protein>
    <submittedName>
        <fullName evidence="1">Transcriptional regulator</fullName>
    </submittedName>
</protein>
<dbReference type="EMBL" id="JAGEMI010000001">
    <property type="protein sequence ID" value="MBO1864806.1"/>
    <property type="molecule type" value="Genomic_DNA"/>
</dbReference>
<dbReference type="RefSeq" id="WP_208086830.1">
    <property type="nucleotide sequence ID" value="NZ_CP086136.1"/>
</dbReference>
<reference evidence="1" key="1">
    <citation type="submission" date="2021-03" db="EMBL/GenBank/DDBJ databases">
        <title>Whole Genome Sequence of Bradyrhizobium sp. Strain 144S4.</title>
        <authorList>
            <person name="Bromfield E.S.P."/>
            <person name="Cloutier S."/>
        </authorList>
    </citation>
    <scope>NUCLEOTIDE SEQUENCE [LARGE SCALE GENOMIC DNA]</scope>
    <source>
        <strain evidence="1">144S4</strain>
    </source>
</reference>
<reference evidence="2 3" key="2">
    <citation type="journal article" date="2022" name="Int. J. Syst. Evol. Microbiol.">
        <title>Strains of Bradyrhizobium barranii sp. nov. associated with legumes native to Canada are symbionts of soybeans and belong to different subspecies (subsp. barranii subsp. nov. and subsp. apii subsp. nov.) and symbiovars (sv. glycinearum and sv. septentrionale).</title>
        <authorList>
            <person name="Bromfield E.S.P."/>
            <person name="Cloutier S."/>
            <person name="Wasai-Hara S."/>
            <person name="Minamisawa K."/>
        </authorList>
    </citation>
    <scope>NUCLEOTIDE SEQUENCE [LARGE SCALE GENOMIC DNA]</scope>
    <source>
        <strain evidence="2 3">144S4</strain>
    </source>
</reference>
<organism evidence="1">
    <name type="scientific">Bradyrhizobium barranii subsp. barranii</name>
    <dbReference type="NCBI Taxonomy" id="2823807"/>
    <lineage>
        <taxon>Bacteria</taxon>
        <taxon>Pseudomonadati</taxon>
        <taxon>Pseudomonadota</taxon>
        <taxon>Alphaproteobacteria</taxon>
        <taxon>Hyphomicrobiales</taxon>
        <taxon>Nitrobacteraceae</taxon>
        <taxon>Bradyrhizobium</taxon>
        <taxon>Bradyrhizobium barranii</taxon>
    </lineage>
</organism>
<dbReference type="EMBL" id="CP086136">
    <property type="protein sequence ID" value="UEM08445.1"/>
    <property type="molecule type" value="Genomic_DNA"/>
</dbReference>
<sequence length="59" mass="6735">MDEAFTISEFCAAEKISRAFFYKLQSQGKAPRTYPVGSNRRISREAYISWRAAREAEAA</sequence>
<name>A0A939S5V3_9BRAD</name>
<gene>
    <name evidence="2" type="ORF">J4G43_027015</name>
    <name evidence="1" type="ORF">J4G43_29005</name>
</gene>
<evidence type="ECO:0000313" key="3">
    <source>
        <dbReference type="Proteomes" id="UP000664702"/>
    </source>
</evidence>